<dbReference type="GO" id="GO:0003682">
    <property type="term" value="F:chromatin binding"/>
    <property type="evidence" value="ECO:0007669"/>
    <property type="project" value="TreeGrafter"/>
</dbReference>
<dbReference type="GO" id="GO:1990414">
    <property type="term" value="P:replication-born double-strand break repair via sister chromatid exchange"/>
    <property type="evidence" value="ECO:0007669"/>
    <property type="project" value="TreeGrafter"/>
</dbReference>
<dbReference type="GO" id="GO:0007062">
    <property type="term" value="P:sister chromatid cohesion"/>
    <property type="evidence" value="ECO:0007669"/>
    <property type="project" value="InterPro"/>
</dbReference>
<gene>
    <name evidence="6" type="ORF">AGABI1DRAFT_124216</name>
</gene>
<dbReference type="GO" id="GO:0005634">
    <property type="term" value="C:nucleus"/>
    <property type="evidence" value="ECO:0007669"/>
    <property type="project" value="UniProtKB-SubCell"/>
</dbReference>
<dbReference type="HOGENOM" id="CLU_281047_0_0_1"/>
<feature type="transmembrane region" description="Helical" evidence="4">
    <location>
        <begin position="133"/>
        <end position="161"/>
    </location>
</feature>
<dbReference type="GO" id="GO:0008278">
    <property type="term" value="C:cohesin complex"/>
    <property type="evidence" value="ECO:0007669"/>
    <property type="project" value="InterPro"/>
</dbReference>
<feature type="region of interest" description="Disordered" evidence="3">
    <location>
        <begin position="424"/>
        <end position="443"/>
    </location>
</feature>
<sequence>MDSTDLTSPPIPENISEPTTPPQEELSEAQLREIYEAEEIERFLQLFSTYVEEVRLPDATGPQESQIAADSISAHVAKLFVLPVLAPKPAQEFSLNRFRLACQRLYLAIVPHYLPFLLNLYRLANWEDRRKSLALCIGFWVLWWHDLLPAALPIYLLFVLLRQRFLPYPSHSQLKQHREEIHDADRFGEQLYRRLSSNSFGVKDAWRIYNLVIFPSTEKRYSGSNRTYPPGDGAEPAVIEGGNDSEEIQWLKRLFLYLMNETADLHERVKNIFIWRKPASSWLYFSLLVALSIAALLTPAKFILKTIFGAAGFLYWHIAPVILALPPDDVLRLPSPLPNVPNDFEYAMELISQRLAAGLEISPSKYSRSAGTKSAGSPNPTASGIEQNLTSARDRRNAIDRVGQAIDSGKSLLYDGKRFLSKVPDEELRSERPPNASSSSTLTFAAQHSSAPGIITLTPTKLYFTSLVSLDPKVVISLRDITCVKKVGLLKGLDIFSNAVDPDGYKVEKQERFIWINNRDELFARIASGELKTRWTKMLAATIGSKSVFKKLPKRSVMVADIAQLCDLIAEPTEPLALRLSSNLMYGAVRIYAPSALAYIKGSVKQELFITDVNTCAAALKKMMQDMRQHTMADKNLMLAQASARPQAVTISNDPDSARALMLEELFSGWDDEGNGDIDLITNEDDDDFDPKAQRVKIKRTEDSAVGLARKDEHTLKDHHDHDTFIPGSLGETFNSANGMDLSSSQFEGRFDFEDNFLAISDGYDLAEGLGDELAVELGWAVGEPPQPVAKTAGTVDADIQAADFDMGINLPSADFDSGAQFGFDYVQATSTPQRTSNKNDENTGQSISPINGNLEDPSAPQLSQYREVGSEQPPLMDIRVQNQQDGSSTKKRKRLRLVLDARIELTDEELKIARAKYAESQKELRKEMFHKKLEKDAGKMISDIIWGAPQGINAEQLIQFWRKNFKVQAQGRININDCDDQEPLRKKRKSHAREMTVENTAGSPQFIPEPRELDDPMLGQGAIVDFQPLADDNAESAQRRSSEEPGQGRQRSRVSSVERGSQFGIDVQAKDSFGSQRSMFPWDNAGATSSAGGHFLSDRVDVADADVRLRESPLRSPFTYRSRSGSAVVGLGAISSATGGRSSQAFGEEFAIDGESINLDDRERLLRVHITDGIRDGVEESQISEMALVTLEKNSFNFLEYAKMQRQAKPNDELKFATIVPAVTSTRHIAATAFYHCLGEEVHVSLVKTESDRAFAVLATKNLLHIKQAEPYAPIVISVI</sequence>
<dbReference type="KEGG" id="abp:AGABI1DRAFT124216"/>
<feature type="region of interest" description="Disordered" evidence="3">
    <location>
        <begin position="831"/>
        <end position="892"/>
    </location>
</feature>
<dbReference type="EMBL" id="JH971385">
    <property type="protein sequence ID" value="EKM83891.1"/>
    <property type="molecule type" value="Genomic_DNA"/>
</dbReference>
<keyword evidence="2" id="KW-0539">Nucleus</keyword>
<dbReference type="GeneID" id="18826111"/>
<feature type="compositionally biased region" description="Polar residues" evidence="3">
    <location>
        <begin position="831"/>
        <end position="852"/>
    </location>
</feature>
<evidence type="ECO:0000313" key="7">
    <source>
        <dbReference type="Proteomes" id="UP000008493"/>
    </source>
</evidence>
<feature type="transmembrane region" description="Helical" evidence="4">
    <location>
        <begin position="282"/>
        <end position="300"/>
    </location>
</feature>
<feature type="region of interest" description="Disordered" evidence="3">
    <location>
        <begin position="1034"/>
        <end position="1071"/>
    </location>
</feature>
<evidence type="ECO:0000256" key="4">
    <source>
        <dbReference type="SAM" id="Phobius"/>
    </source>
</evidence>
<dbReference type="RefSeq" id="XP_007325669.1">
    <property type="nucleotide sequence ID" value="XM_007325607.1"/>
</dbReference>
<dbReference type="Proteomes" id="UP000008493">
    <property type="component" value="Unassembled WGS sequence"/>
</dbReference>
<feature type="transmembrane region" description="Helical" evidence="4">
    <location>
        <begin position="105"/>
        <end position="121"/>
    </location>
</feature>
<dbReference type="Pfam" id="PF04825">
    <property type="entry name" value="Rad21_Rec8_N"/>
    <property type="match status" value="1"/>
</dbReference>
<evidence type="ECO:0000313" key="6">
    <source>
        <dbReference type="EMBL" id="EKM83891.1"/>
    </source>
</evidence>
<dbReference type="InterPro" id="IPR006910">
    <property type="entry name" value="Rad21_Rec8_N"/>
</dbReference>
<feature type="domain" description="Rad21/Rec8-like protein N-terminal" evidence="5">
    <location>
        <begin position="528"/>
        <end position="628"/>
    </location>
</feature>
<dbReference type="InterPro" id="IPR039781">
    <property type="entry name" value="Rad21/Rec8-like"/>
</dbReference>
<organism evidence="6 7">
    <name type="scientific">Agaricus bisporus var. burnettii (strain JB137-S8 / ATCC MYA-4627 / FGSC 10392)</name>
    <name type="common">White button mushroom</name>
    <dbReference type="NCBI Taxonomy" id="597362"/>
    <lineage>
        <taxon>Eukaryota</taxon>
        <taxon>Fungi</taxon>
        <taxon>Dikarya</taxon>
        <taxon>Basidiomycota</taxon>
        <taxon>Agaricomycotina</taxon>
        <taxon>Agaricomycetes</taxon>
        <taxon>Agaricomycetidae</taxon>
        <taxon>Agaricales</taxon>
        <taxon>Agaricineae</taxon>
        <taxon>Agaricaceae</taxon>
        <taxon>Agaricus</taxon>
    </lineage>
</organism>
<dbReference type="PANTHER" id="PTHR12585">
    <property type="entry name" value="SCC1 / RAD21 FAMILY MEMBER"/>
    <property type="match status" value="1"/>
</dbReference>
<dbReference type="PANTHER" id="PTHR12585:SF51">
    <property type="entry name" value="MEIOTIC RECOMBINATION PROTEIN REC8"/>
    <property type="match status" value="1"/>
</dbReference>
<comment type="subcellular location">
    <subcellularLocation>
        <location evidence="1">Nucleus</location>
    </subcellularLocation>
</comment>
<keyword evidence="4" id="KW-0812">Transmembrane</keyword>
<dbReference type="OrthoDB" id="10071381at2759"/>
<feature type="region of interest" description="Disordered" evidence="3">
    <location>
        <begin position="1"/>
        <end position="24"/>
    </location>
</feature>
<feature type="region of interest" description="Disordered" evidence="3">
    <location>
        <begin position="982"/>
        <end position="1015"/>
    </location>
</feature>
<dbReference type="InParanoid" id="K5X7J4"/>
<evidence type="ECO:0000256" key="3">
    <source>
        <dbReference type="SAM" id="MobiDB-lite"/>
    </source>
</evidence>
<dbReference type="STRING" id="597362.K5X7J4"/>
<accession>K5X7J4</accession>
<dbReference type="OMA" id="NDENTGQ"/>
<reference evidence="7" key="1">
    <citation type="journal article" date="2012" name="Proc. Natl. Acad. Sci. U.S.A.">
        <title>Genome sequence of the button mushroom Agaricus bisporus reveals mechanisms governing adaptation to a humic-rich ecological niche.</title>
        <authorList>
            <person name="Morin E."/>
            <person name="Kohler A."/>
            <person name="Baker A.R."/>
            <person name="Foulongne-Oriol M."/>
            <person name="Lombard V."/>
            <person name="Nagy L.G."/>
            <person name="Ohm R.A."/>
            <person name="Patyshakuliyeva A."/>
            <person name="Brun A."/>
            <person name="Aerts A.L."/>
            <person name="Bailey A.M."/>
            <person name="Billette C."/>
            <person name="Coutinho P.M."/>
            <person name="Deakin G."/>
            <person name="Doddapaneni H."/>
            <person name="Floudas D."/>
            <person name="Grimwood J."/>
            <person name="Hilden K."/>
            <person name="Kuees U."/>
            <person name="LaButti K.M."/>
            <person name="Lapidus A."/>
            <person name="Lindquist E.A."/>
            <person name="Lucas S.M."/>
            <person name="Murat C."/>
            <person name="Riley R.W."/>
            <person name="Salamov A.A."/>
            <person name="Schmutz J."/>
            <person name="Subramanian V."/>
            <person name="Woesten H.A.B."/>
            <person name="Xu J."/>
            <person name="Eastwood D.C."/>
            <person name="Foster G.D."/>
            <person name="Sonnenberg A.S."/>
            <person name="Cullen D."/>
            <person name="de Vries R.P."/>
            <person name="Lundell T."/>
            <person name="Hibbett D.S."/>
            <person name="Henrissat B."/>
            <person name="Burton K.S."/>
            <person name="Kerrigan R.W."/>
            <person name="Challen M.P."/>
            <person name="Grigoriev I.V."/>
            <person name="Martin F."/>
        </authorList>
    </citation>
    <scope>NUCLEOTIDE SEQUENCE [LARGE SCALE GENOMIC DNA]</scope>
    <source>
        <strain evidence="7">JB137-S8 / ATCC MYA-4627 / FGSC 10392</strain>
    </source>
</reference>
<name>K5X7J4_AGABU</name>
<evidence type="ECO:0000256" key="1">
    <source>
        <dbReference type="ARBA" id="ARBA00004123"/>
    </source>
</evidence>
<dbReference type="eggNOG" id="KOG1213">
    <property type="taxonomic scope" value="Eukaryota"/>
</dbReference>
<proteinExistence type="predicted"/>
<evidence type="ECO:0000256" key="2">
    <source>
        <dbReference type="ARBA" id="ARBA00023242"/>
    </source>
</evidence>
<evidence type="ECO:0000259" key="5">
    <source>
        <dbReference type="Pfam" id="PF04825"/>
    </source>
</evidence>
<keyword evidence="4" id="KW-1133">Transmembrane helix</keyword>
<keyword evidence="4" id="KW-0472">Membrane</keyword>
<keyword evidence="7" id="KW-1185">Reference proteome</keyword>
<protein>
    <recommendedName>
        <fullName evidence="5">Rad21/Rec8-like protein N-terminal domain-containing protein</fullName>
    </recommendedName>
</protein>